<dbReference type="InterPro" id="IPR011701">
    <property type="entry name" value="MFS"/>
</dbReference>
<dbReference type="InterPro" id="IPR020846">
    <property type="entry name" value="MFS_dom"/>
</dbReference>
<feature type="transmembrane region" description="Helical" evidence="4">
    <location>
        <begin position="169"/>
        <end position="188"/>
    </location>
</feature>
<feature type="transmembrane region" description="Helical" evidence="4">
    <location>
        <begin position="362"/>
        <end position="380"/>
    </location>
</feature>
<dbReference type="SUPFAM" id="SSF103473">
    <property type="entry name" value="MFS general substrate transporter"/>
    <property type="match status" value="1"/>
</dbReference>
<evidence type="ECO:0000256" key="3">
    <source>
        <dbReference type="ARBA" id="ARBA00023136"/>
    </source>
</evidence>
<keyword evidence="7" id="KW-1185">Reference proteome</keyword>
<dbReference type="Proteomes" id="UP000191905">
    <property type="component" value="Unassembled WGS sequence"/>
</dbReference>
<evidence type="ECO:0000256" key="1">
    <source>
        <dbReference type="ARBA" id="ARBA00022692"/>
    </source>
</evidence>
<dbReference type="PANTHER" id="PTHR23521:SF3">
    <property type="entry name" value="MFS TRANSPORTER"/>
    <property type="match status" value="1"/>
</dbReference>
<reference evidence="6 7" key="1">
    <citation type="journal article" date="2016" name="Int. J. Syst. Evol. Microbiol.">
        <title>Pseudaminobacter manganicus sp. nov., isolated from sludge of a manganese mine.</title>
        <authorList>
            <person name="Li J."/>
            <person name="Huang J."/>
            <person name="Liao S."/>
            <person name="Wang G."/>
        </authorList>
    </citation>
    <scope>NUCLEOTIDE SEQUENCE [LARGE SCALE GENOMIC DNA]</scope>
    <source>
        <strain evidence="6 7">JH-7</strain>
    </source>
</reference>
<feature type="transmembrane region" description="Helical" evidence="4">
    <location>
        <begin position="81"/>
        <end position="100"/>
    </location>
</feature>
<feature type="domain" description="Major facilitator superfamily (MFS) profile" evidence="5">
    <location>
        <begin position="10"/>
        <end position="386"/>
    </location>
</feature>
<dbReference type="Gene3D" id="1.20.1250.20">
    <property type="entry name" value="MFS general substrate transporter like domains"/>
    <property type="match status" value="2"/>
</dbReference>
<feature type="transmembrane region" description="Helical" evidence="4">
    <location>
        <begin position="242"/>
        <end position="266"/>
    </location>
</feature>
<feature type="transmembrane region" description="Helical" evidence="4">
    <location>
        <begin position="140"/>
        <end position="163"/>
    </location>
</feature>
<feature type="transmembrane region" description="Helical" evidence="4">
    <location>
        <begin position="273"/>
        <end position="292"/>
    </location>
</feature>
<dbReference type="PANTHER" id="PTHR23521">
    <property type="entry name" value="TRANSPORTER MFS SUPERFAMILY"/>
    <property type="match status" value="1"/>
</dbReference>
<feature type="transmembrane region" description="Helical" evidence="4">
    <location>
        <begin position="106"/>
        <end position="128"/>
    </location>
</feature>
<dbReference type="AlphaFoldDB" id="A0A1V8RWF3"/>
<accession>A0A1V8RWF3</accession>
<dbReference type="GO" id="GO:0022857">
    <property type="term" value="F:transmembrane transporter activity"/>
    <property type="evidence" value="ECO:0007669"/>
    <property type="project" value="InterPro"/>
</dbReference>
<dbReference type="OrthoDB" id="9797524at2"/>
<feature type="transmembrane region" description="Helical" evidence="4">
    <location>
        <begin position="298"/>
        <end position="318"/>
    </location>
</feature>
<proteinExistence type="predicted"/>
<feature type="transmembrane region" description="Helical" evidence="4">
    <location>
        <begin position="46"/>
        <end position="69"/>
    </location>
</feature>
<dbReference type="STRING" id="1873176.BFN67_01265"/>
<dbReference type="RefSeq" id="WP_080917763.1">
    <property type="nucleotide sequence ID" value="NZ_MDET01000001.1"/>
</dbReference>
<feature type="transmembrane region" description="Helical" evidence="4">
    <location>
        <begin position="200"/>
        <end position="222"/>
    </location>
</feature>
<evidence type="ECO:0000256" key="4">
    <source>
        <dbReference type="SAM" id="Phobius"/>
    </source>
</evidence>
<evidence type="ECO:0000256" key="2">
    <source>
        <dbReference type="ARBA" id="ARBA00022989"/>
    </source>
</evidence>
<dbReference type="InterPro" id="IPR036259">
    <property type="entry name" value="MFS_trans_sf"/>
</dbReference>
<comment type="caution">
    <text evidence="6">The sequence shown here is derived from an EMBL/GenBank/DDBJ whole genome shotgun (WGS) entry which is preliminary data.</text>
</comment>
<keyword evidence="1 4" id="KW-0812">Transmembrane</keyword>
<gene>
    <name evidence="6" type="ORF">BFN67_01265</name>
</gene>
<feature type="transmembrane region" description="Helical" evidence="4">
    <location>
        <begin position="12"/>
        <end position="34"/>
    </location>
</feature>
<dbReference type="InterPro" id="IPR047200">
    <property type="entry name" value="MFS_YcaD-like"/>
</dbReference>
<organism evidence="6 7">
    <name type="scientific">Manganibacter manganicus</name>
    <dbReference type="NCBI Taxonomy" id="1873176"/>
    <lineage>
        <taxon>Bacteria</taxon>
        <taxon>Pseudomonadati</taxon>
        <taxon>Pseudomonadota</taxon>
        <taxon>Alphaproteobacteria</taxon>
        <taxon>Hyphomicrobiales</taxon>
        <taxon>Phyllobacteriaceae</taxon>
        <taxon>Manganibacter</taxon>
    </lineage>
</organism>
<evidence type="ECO:0000313" key="6">
    <source>
        <dbReference type="EMBL" id="OQM77498.1"/>
    </source>
</evidence>
<dbReference type="EMBL" id="MDET01000001">
    <property type="protein sequence ID" value="OQM77498.1"/>
    <property type="molecule type" value="Genomic_DNA"/>
</dbReference>
<keyword evidence="2 4" id="KW-1133">Transmembrane helix</keyword>
<dbReference type="GO" id="GO:0005886">
    <property type="term" value="C:plasma membrane"/>
    <property type="evidence" value="ECO:0007669"/>
    <property type="project" value="TreeGrafter"/>
</dbReference>
<name>A0A1V8RWF3_9HYPH</name>
<protein>
    <recommendedName>
        <fullName evidence="5">Major facilitator superfamily (MFS) profile domain-containing protein</fullName>
    </recommendedName>
</protein>
<evidence type="ECO:0000313" key="7">
    <source>
        <dbReference type="Proteomes" id="UP000191905"/>
    </source>
</evidence>
<evidence type="ECO:0000259" key="5">
    <source>
        <dbReference type="PROSITE" id="PS50850"/>
    </source>
</evidence>
<dbReference type="Pfam" id="PF07690">
    <property type="entry name" value="MFS_1"/>
    <property type="match status" value="1"/>
</dbReference>
<sequence length="392" mass="41207">MSEQSHESRPVSWMVIAGVIATVSVFAIAQGLTYPLLSFILHRQGVAPALIGLSAAMTPIGFILSSLLVPWLARRFGAGRTALACAVLSAVMLVAIGWTYNLYAWFPLRFLMGMVTNPLYVLSEVWIIALAPPARRGRIVGIYSTSTSAGFASGPLCLLFVGAEGWPPFLIGICAFVICGAVLASVVHRLPQVHKSDPKVSVLGFIPLARLLLFAVVVAAGFEQTVLALMPVYGAYFGITEGRVSALLSVLVAGNIAMQVPLGLLAERMGARIVRLGCAILTALGCLLLPYLMETLLVWPLVFVWGAVSFGIYTMTIIELGERFSGPALLAGNAAFAMTWGVGGVALPPLTGAAMELFGAPGLPLVMGAMCVALVLASIVRRPGLNGRTPSG</sequence>
<dbReference type="PROSITE" id="PS50850">
    <property type="entry name" value="MFS"/>
    <property type="match status" value="1"/>
</dbReference>
<feature type="transmembrane region" description="Helical" evidence="4">
    <location>
        <begin position="330"/>
        <end position="350"/>
    </location>
</feature>
<keyword evidence="3 4" id="KW-0472">Membrane</keyword>
<dbReference type="CDD" id="cd17477">
    <property type="entry name" value="MFS_YcaD_like"/>
    <property type="match status" value="1"/>
</dbReference>